<dbReference type="OrthoDB" id="5139699at2759"/>
<dbReference type="KEGG" id="tatv:25782813"/>
<keyword evidence="2" id="KW-1185">Reference proteome</keyword>
<gene>
    <name evidence="1" type="ORF">TRIATDRAFT_310167</name>
</gene>
<dbReference type="Proteomes" id="UP000005426">
    <property type="component" value="Unassembled WGS sequence"/>
</dbReference>
<accession>G9P1S8</accession>
<evidence type="ECO:0008006" key="3">
    <source>
        <dbReference type="Google" id="ProtNLM"/>
    </source>
</evidence>
<dbReference type="Gene3D" id="3.10.450.50">
    <property type="match status" value="1"/>
</dbReference>
<dbReference type="GeneID" id="25782813"/>
<dbReference type="eggNOG" id="ENOG502SXNY">
    <property type="taxonomic scope" value="Eukaryota"/>
</dbReference>
<protein>
    <recommendedName>
        <fullName evidence="3">SnoaL-like domain-containing protein</fullName>
    </recommendedName>
</protein>
<dbReference type="HOGENOM" id="CLU_119346_2_0_1"/>
<proteinExistence type="predicted"/>
<dbReference type="AlphaFoldDB" id="G9P1S8"/>
<reference evidence="1 2" key="1">
    <citation type="journal article" date="2011" name="Genome Biol.">
        <title>Comparative genome sequence analysis underscores mycoparasitism as the ancestral life style of Trichoderma.</title>
        <authorList>
            <person name="Kubicek C.P."/>
            <person name="Herrera-Estrella A."/>
            <person name="Seidl-Seiboth V."/>
            <person name="Martinez D.A."/>
            <person name="Druzhinina I.S."/>
            <person name="Thon M."/>
            <person name="Zeilinger S."/>
            <person name="Casas-Flores S."/>
            <person name="Horwitz B.A."/>
            <person name="Mukherjee P.K."/>
            <person name="Mukherjee M."/>
            <person name="Kredics L."/>
            <person name="Alcaraz L.D."/>
            <person name="Aerts A."/>
            <person name="Antal Z."/>
            <person name="Atanasova L."/>
            <person name="Cervantes-Badillo M.G."/>
            <person name="Challacombe J."/>
            <person name="Chertkov O."/>
            <person name="McCluskey K."/>
            <person name="Coulpier F."/>
            <person name="Deshpande N."/>
            <person name="von Doehren H."/>
            <person name="Ebbole D.J."/>
            <person name="Esquivel-Naranjo E.U."/>
            <person name="Fekete E."/>
            <person name="Flipphi M."/>
            <person name="Glaser F."/>
            <person name="Gomez-Rodriguez E.Y."/>
            <person name="Gruber S."/>
            <person name="Han C."/>
            <person name="Henrissat B."/>
            <person name="Hermosa R."/>
            <person name="Hernandez-Onate M."/>
            <person name="Karaffa L."/>
            <person name="Kosti I."/>
            <person name="Le Crom S."/>
            <person name="Lindquist E."/>
            <person name="Lucas S."/>
            <person name="Luebeck M."/>
            <person name="Luebeck P.S."/>
            <person name="Margeot A."/>
            <person name="Metz B."/>
            <person name="Misra M."/>
            <person name="Nevalainen H."/>
            <person name="Omann M."/>
            <person name="Packer N."/>
            <person name="Perrone G."/>
            <person name="Uresti-Rivera E.E."/>
            <person name="Salamov A."/>
            <person name="Schmoll M."/>
            <person name="Seiboth B."/>
            <person name="Shapiro H."/>
            <person name="Sukno S."/>
            <person name="Tamayo-Ramos J.A."/>
            <person name="Tisch D."/>
            <person name="Wiest A."/>
            <person name="Wilkinson H.H."/>
            <person name="Zhang M."/>
            <person name="Coutinho P.M."/>
            <person name="Kenerley C.M."/>
            <person name="Monte E."/>
            <person name="Baker S.E."/>
            <person name="Grigoriev I.V."/>
        </authorList>
    </citation>
    <scope>NUCLEOTIDE SEQUENCE [LARGE SCALE GENOMIC DNA]</scope>
    <source>
        <strain evidence="2">ATCC 20476 / IMI 206040</strain>
    </source>
</reference>
<dbReference type="InterPro" id="IPR032710">
    <property type="entry name" value="NTF2-like_dom_sf"/>
</dbReference>
<dbReference type="EMBL" id="ABDG02000026">
    <property type="protein sequence ID" value="EHK42577.1"/>
    <property type="molecule type" value="Genomic_DNA"/>
</dbReference>
<evidence type="ECO:0000313" key="1">
    <source>
        <dbReference type="EMBL" id="EHK42577.1"/>
    </source>
</evidence>
<organism evidence="1 2">
    <name type="scientific">Hypocrea atroviridis (strain ATCC 20476 / IMI 206040)</name>
    <name type="common">Trichoderma atroviride</name>
    <dbReference type="NCBI Taxonomy" id="452589"/>
    <lineage>
        <taxon>Eukaryota</taxon>
        <taxon>Fungi</taxon>
        <taxon>Dikarya</taxon>
        <taxon>Ascomycota</taxon>
        <taxon>Pezizomycotina</taxon>
        <taxon>Sordariomycetes</taxon>
        <taxon>Hypocreomycetidae</taxon>
        <taxon>Hypocreales</taxon>
        <taxon>Hypocreaceae</taxon>
        <taxon>Trichoderma</taxon>
    </lineage>
</organism>
<name>G9P1S8_HYPAI</name>
<evidence type="ECO:0000313" key="2">
    <source>
        <dbReference type="Proteomes" id="UP000005426"/>
    </source>
</evidence>
<dbReference type="RefSeq" id="XP_013940889.1">
    <property type="nucleotide sequence ID" value="XM_014085414.1"/>
</dbReference>
<dbReference type="SUPFAM" id="SSF54427">
    <property type="entry name" value="NTF2-like"/>
    <property type="match status" value="1"/>
</dbReference>
<comment type="caution">
    <text evidence="1">The sequence shown here is derived from an EMBL/GenBank/DDBJ whole genome shotgun (WGS) entry which is preliminary data.</text>
</comment>
<sequence length="158" mass="18038">MTTLSEDVNRPENRNELFFPTSHDEVILWLTKFAASQDGLDPAETSSVYEPQATLRFSNYPAIIGADKIEEMVAARFARLSLINHTYRYFDLVGSRLWAVFDVLYRVKGDLSGEEFLVPAVCVFTLVEHGDHEGKITDLETFMDQTAVENRMKDIIKE</sequence>